<dbReference type="InterPro" id="IPR036812">
    <property type="entry name" value="NAD(P)_OxRdtase_dom_sf"/>
</dbReference>
<feature type="domain" description="NADP-dependent oxidoreductase" evidence="1">
    <location>
        <begin position="31"/>
        <end position="79"/>
    </location>
</feature>
<dbReference type="SUPFAM" id="SSF51735">
    <property type="entry name" value="NAD(P)-binding Rossmann-fold domains"/>
    <property type="match status" value="1"/>
</dbReference>
<dbReference type="eggNOG" id="COG0667">
    <property type="taxonomic scope" value="Bacteria"/>
</dbReference>
<sequence length="88" mass="9999">MKTECKKIAIIGAAGQISRMLIERLLEETDLQLTLAWLWKKGIDSPIMGVTKENYLDDFLGAFDVKLTEQDITYLDELYKPHKVVGAL</sequence>
<name>G5JZ45_9STRE</name>
<gene>
    <name evidence="2" type="ORF">STRMA_0462</name>
</gene>
<proteinExistence type="predicted"/>
<dbReference type="Gene3D" id="3.20.20.100">
    <property type="entry name" value="NADP-dependent oxidoreductase domain"/>
    <property type="match status" value="1"/>
</dbReference>
<dbReference type="EMBL" id="AEUW02000001">
    <property type="protein sequence ID" value="EHJ53375.1"/>
    <property type="molecule type" value="Genomic_DNA"/>
</dbReference>
<evidence type="ECO:0000313" key="3">
    <source>
        <dbReference type="Proteomes" id="UP000003573"/>
    </source>
</evidence>
<dbReference type="AlphaFoldDB" id="G5JZ45"/>
<dbReference type="Pfam" id="PF00248">
    <property type="entry name" value="Aldo_ket_red"/>
    <property type="match status" value="1"/>
</dbReference>
<dbReference type="InterPro" id="IPR036291">
    <property type="entry name" value="NAD(P)-bd_dom_sf"/>
</dbReference>
<dbReference type="Proteomes" id="UP000003573">
    <property type="component" value="Unassembled WGS sequence"/>
</dbReference>
<organism evidence="2 3">
    <name type="scientific">Streptococcus macacae NCTC 11558</name>
    <dbReference type="NCBI Taxonomy" id="764298"/>
    <lineage>
        <taxon>Bacteria</taxon>
        <taxon>Bacillati</taxon>
        <taxon>Bacillota</taxon>
        <taxon>Bacilli</taxon>
        <taxon>Lactobacillales</taxon>
        <taxon>Streptococcaceae</taxon>
        <taxon>Streptococcus</taxon>
    </lineage>
</organism>
<evidence type="ECO:0000259" key="1">
    <source>
        <dbReference type="Pfam" id="PF00248"/>
    </source>
</evidence>
<keyword evidence="3" id="KW-1185">Reference proteome</keyword>
<evidence type="ECO:0000313" key="2">
    <source>
        <dbReference type="EMBL" id="EHJ53375.1"/>
    </source>
</evidence>
<accession>G5JZ45</accession>
<comment type="caution">
    <text evidence="2">The sequence shown here is derived from an EMBL/GenBank/DDBJ whole genome shotgun (WGS) entry which is preliminary data.</text>
</comment>
<protein>
    <submittedName>
        <fullName evidence="2">Oxidoreductase, aldo/keto reductase domain protein</fullName>
    </submittedName>
</protein>
<dbReference type="InterPro" id="IPR023210">
    <property type="entry name" value="NADP_OxRdtase_dom"/>
</dbReference>
<reference evidence="2 3" key="1">
    <citation type="journal article" date="2014" name="Int. J. Syst. Evol. Microbiol.">
        <title>Phylogenomics and the dynamic genome evolution of the genus Streptococcus.</title>
        <authorList>
            <consortium name="The Broad Institute Genome Sequencing Platform"/>
            <person name="Richards V.P."/>
            <person name="Palmer S.R."/>
            <person name="Pavinski Bitar P.D."/>
            <person name="Qin X."/>
            <person name="Weinstock G.M."/>
            <person name="Highlander S.K."/>
            <person name="Town C.D."/>
            <person name="Burne R.A."/>
            <person name="Stanhope M.J."/>
        </authorList>
    </citation>
    <scope>NUCLEOTIDE SEQUENCE [LARGE SCALE GENOMIC DNA]</scope>
    <source>
        <strain evidence="2 3">NCTC 11558</strain>
    </source>
</reference>
<dbReference type="STRING" id="764298.STRMA_0462"/>
<dbReference type="SUPFAM" id="SSF51430">
    <property type="entry name" value="NAD(P)-linked oxidoreductase"/>
    <property type="match status" value="1"/>
</dbReference>